<dbReference type="Pfam" id="PF13518">
    <property type="entry name" value="HTH_28"/>
    <property type="match status" value="1"/>
</dbReference>
<dbReference type="AlphaFoldDB" id="A0A7I7MR27"/>
<evidence type="ECO:0000313" key="4">
    <source>
        <dbReference type="Proteomes" id="UP000467236"/>
    </source>
</evidence>
<dbReference type="EMBL" id="AP022575">
    <property type="protein sequence ID" value="BBX73993.1"/>
    <property type="molecule type" value="Genomic_DNA"/>
</dbReference>
<name>A0A7I7MR27_9MYCO</name>
<dbReference type="InterPro" id="IPR055247">
    <property type="entry name" value="InsJ-like_HTH"/>
</dbReference>
<feature type="region of interest" description="Disordered" evidence="1">
    <location>
        <begin position="109"/>
        <end position="140"/>
    </location>
</feature>
<dbReference type="Proteomes" id="UP000467236">
    <property type="component" value="Chromosome"/>
</dbReference>
<evidence type="ECO:0000313" key="3">
    <source>
        <dbReference type="EMBL" id="BBX73993.1"/>
    </source>
</evidence>
<organism evidence="3 4">
    <name type="scientific">Mycobacterium shinjukuense</name>
    <dbReference type="NCBI Taxonomy" id="398694"/>
    <lineage>
        <taxon>Bacteria</taxon>
        <taxon>Bacillati</taxon>
        <taxon>Actinomycetota</taxon>
        <taxon>Actinomycetes</taxon>
        <taxon>Mycobacteriales</taxon>
        <taxon>Mycobacteriaceae</taxon>
        <taxon>Mycobacterium</taxon>
    </lineage>
</organism>
<protein>
    <recommendedName>
        <fullName evidence="2">Insertion element IS150 protein InsJ-like helix-turn-helix domain-containing protein</fullName>
    </recommendedName>
</protein>
<feature type="domain" description="Insertion element IS150 protein InsJ-like helix-turn-helix" evidence="2">
    <location>
        <begin position="38"/>
        <end position="85"/>
    </location>
</feature>
<gene>
    <name evidence="3" type="ORF">MSHI_18990</name>
</gene>
<reference evidence="3 4" key="1">
    <citation type="journal article" date="2019" name="Emerg. Microbes Infect.">
        <title>Comprehensive subspecies identification of 175 nontuberculous mycobacteria species based on 7547 genomic profiles.</title>
        <authorList>
            <person name="Matsumoto Y."/>
            <person name="Kinjo T."/>
            <person name="Motooka D."/>
            <person name="Nabeya D."/>
            <person name="Jung N."/>
            <person name="Uechi K."/>
            <person name="Horii T."/>
            <person name="Iida T."/>
            <person name="Fujita J."/>
            <person name="Nakamura S."/>
        </authorList>
    </citation>
    <scope>NUCLEOTIDE SEQUENCE [LARGE SCALE GENOMIC DNA]</scope>
    <source>
        <strain evidence="3 4">JCM 14233</strain>
    </source>
</reference>
<evidence type="ECO:0000256" key="1">
    <source>
        <dbReference type="SAM" id="MobiDB-lite"/>
    </source>
</evidence>
<keyword evidence="4" id="KW-1185">Reference proteome</keyword>
<proteinExistence type="predicted"/>
<accession>A0A7I7MR27</accession>
<sequence length="140" mass="15717">MAVGGDEEKVRAERARAIGLFRYQLIREAADAALSTKERGKMVRELASREHVDPFGRRVRMSRQTIDRWIRDWRAGGFDALVPNPASAPRALRSRCWSWRWRCVGKTRSAPRRRSGGSCAPSWAGRPMNAPCSATFTGSA</sequence>
<evidence type="ECO:0000259" key="2">
    <source>
        <dbReference type="Pfam" id="PF13518"/>
    </source>
</evidence>
<dbReference type="KEGG" id="mshj:MSHI_18990"/>